<dbReference type="AlphaFoldDB" id="A0A674K7Y4"/>
<dbReference type="PANTHER" id="PTHR15583">
    <property type="entry name" value="INTERLEUKIN-17 RECEPTOR"/>
    <property type="match status" value="1"/>
</dbReference>
<feature type="domain" description="SEFIR" evidence="9">
    <location>
        <begin position="50"/>
        <end position="206"/>
    </location>
</feature>
<evidence type="ECO:0000256" key="4">
    <source>
        <dbReference type="ARBA" id="ARBA00022989"/>
    </source>
</evidence>
<keyword evidence="2" id="KW-0812">Transmembrane</keyword>
<accession>A0A674K7Y4</accession>
<organism evidence="10 11">
    <name type="scientific">Terrapene triunguis</name>
    <name type="common">Three-toed box turtle</name>
    <dbReference type="NCBI Taxonomy" id="2587831"/>
    <lineage>
        <taxon>Eukaryota</taxon>
        <taxon>Metazoa</taxon>
        <taxon>Chordata</taxon>
        <taxon>Craniata</taxon>
        <taxon>Vertebrata</taxon>
        <taxon>Euteleostomi</taxon>
        <taxon>Archelosauria</taxon>
        <taxon>Testudinata</taxon>
        <taxon>Testudines</taxon>
        <taxon>Cryptodira</taxon>
        <taxon>Durocryptodira</taxon>
        <taxon>Testudinoidea</taxon>
        <taxon>Emydidae</taxon>
        <taxon>Terrapene</taxon>
    </lineage>
</organism>
<evidence type="ECO:0000313" key="10">
    <source>
        <dbReference type="Ensembl" id="ENSTMTP00000027429.1"/>
    </source>
</evidence>
<keyword evidence="4" id="KW-1133">Transmembrane helix</keyword>
<evidence type="ECO:0000256" key="8">
    <source>
        <dbReference type="SAM" id="MobiDB-lite"/>
    </source>
</evidence>
<dbReference type="Gene3D" id="3.40.50.11530">
    <property type="match status" value="1"/>
</dbReference>
<feature type="region of interest" description="Disordered" evidence="8">
    <location>
        <begin position="26"/>
        <end position="51"/>
    </location>
</feature>
<protein>
    <recommendedName>
        <fullName evidence="9">SEFIR domain-containing protein</fullName>
    </recommendedName>
</protein>
<evidence type="ECO:0000256" key="6">
    <source>
        <dbReference type="ARBA" id="ARBA00023170"/>
    </source>
</evidence>
<keyword evidence="11" id="KW-1185">Reference proteome</keyword>
<keyword evidence="5" id="KW-0472">Membrane</keyword>
<dbReference type="GeneTree" id="ENSGT00940000161421"/>
<evidence type="ECO:0000313" key="11">
    <source>
        <dbReference type="Proteomes" id="UP000472274"/>
    </source>
</evidence>
<dbReference type="Pfam" id="PF08357">
    <property type="entry name" value="SEFIR"/>
    <property type="match status" value="1"/>
</dbReference>
<proteinExistence type="predicted"/>
<evidence type="ECO:0000256" key="2">
    <source>
        <dbReference type="ARBA" id="ARBA00022692"/>
    </source>
</evidence>
<evidence type="ECO:0000256" key="7">
    <source>
        <dbReference type="ARBA" id="ARBA00023180"/>
    </source>
</evidence>
<comment type="subcellular location">
    <subcellularLocation>
        <location evidence="1">Membrane</location>
        <topology evidence="1">Single-pass type I membrane protein</topology>
    </subcellularLocation>
</comment>
<keyword evidence="3" id="KW-0732">Signal</keyword>
<name>A0A674K7Y4_9SAUR</name>
<dbReference type="GO" id="GO:0030368">
    <property type="term" value="F:interleukin-17 receptor activity"/>
    <property type="evidence" value="ECO:0007669"/>
    <property type="project" value="InterPro"/>
</dbReference>
<dbReference type="Ensembl" id="ENSTMTT00000028414.1">
    <property type="protein sequence ID" value="ENSTMTP00000027429.1"/>
    <property type="gene ID" value="ENSTMTG00000020004.1"/>
</dbReference>
<evidence type="ECO:0000256" key="5">
    <source>
        <dbReference type="ARBA" id="ARBA00023136"/>
    </source>
</evidence>
<dbReference type="Proteomes" id="UP000472274">
    <property type="component" value="Unplaced"/>
</dbReference>
<dbReference type="PANTHER" id="PTHR15583:SF5">
    <property type="entry name" value="INTERLEUKIN-17 RECEPTOR E"/>
    <property type="match status" value="1"/>
</dbReference>
<evidence type="ECO:0000259" key="9">
    <source>
        <dbReference type="PROSITE" id="PS51534"/>
    </source>
</evidence>
<reference evidence="10" key="2">
    <citation type="submission" date="2025-09" db="UniProtKB">
        <authorList>
            <consortium name="Ensembl"/>
        </authorList>
    </citation>
    <scope>IDENTIFICATION</scope>
</reference>
<dbReference type="InterPro" id="IPR013568">
    <property type="entry name" value="SEFIR_dom"/>
</dbReference>
<dbReference type="InterPro" id="IPR039465">
    <property type="entry name" value="IL-17_rcpt-like"/>
</dbReference>
<dbReference type="GO" id="GO:0016020">
    <property type="term" value="C:membrane"/>
    <property type="evidence" value="ECO:0007669"/>
    <property type="project" value="UniProtKB-SubCell"/>
</dbReference>
<evidence type="ECO:0000256" key="1">
    <source>
        <dbReference type="ARBA" id="ARBA00004479"/>
    </source>
</evidence>
<dbReference type="PROSITE" id="PS51534">
    <property type="entry name" value="SEFIR"/>
    <property type="match status" value="1"/>
</dbReference>
<keyword evidence="6" id="KW-0675">Receptor</keyword>
<reference evidence="10" key="1">
    <citation type="submission" date="2025-08" db="UniProtKB">
        <authorList>
            <consortium name="Ensembl"/>
        </authorList>
    </citation>
    <scope>IDENTIFICATION</scope>
</reference>
<sequence length="278" mass="29661">GCAVSPRAEGDGLVPLRALALPRAPSPATATPLLQRKLPKTPTPESPRGRRPVLLIYSPDSEEHKVLVCTLADVLCSALGCDVRLDLWEAGSVGRLGALPWLYVQRELVAREQGTVLLLWSQGSARLYQLWLGAAAGSSGSPDPHDLFGAAMSCLQSELQVGGGAGQLGDWALAYFGELCSRRDVPPALCLLPCYRLPRELPGLAHLLQGSARPPAWLRPSTLLHRLLMSEKRKVCQGQWGLDTCPLAASSWAGPASSSGDHCGVCCHGHECGETIWP</sequence>
<keyword evidence="7" id="KW-0325">Glycoprotein</keyword>
<dbReference type="InParanoid" id="A0A674K7Y4"/>
<evidence type="ECO:0000256" key="3">
    <source>
        <dbReference type="ARBA" id="ARBA00022729"/>
    </source>
</evidence>